<feature type="chain" id="PRO_5012014624" description="DUF5107 domain-containing protein" evidence="2">
    <location>
        <begin position="38"/>
        <end position="889"/>
    </location>
</feature>
<evidence type="ECO:0000256" key="2">
    <source>
        <dbReference type="SAM" id="SignalP"/>
    </source>
</evidence>
<dbReference type="GO" id="GO:0030246">
    <property type="term" value="F:carbohydrate binding"/>
    <property type="evidence" value="ECO:0007669"/>
    <property type="project" value="InterPro"/>
</dbReference>
<dbReference type="EMBL" id="FZOD01000006">
    <property type="protein sequence ID" value="SNS26216.1"/>
    <property type="molecule type" value="Genomic_DNA"/>
</dbReference>
<feature type="signal peptide" evidence="2">
    <location>
        <begin position="1"/>
        <end position="37"/>
    </location>
</feature>
<keyword evidence="5" id="KW-1185">Reference proteome</keyword>
<evidence type="ECO:0000313" key="5">
    <source>
        <dbReference type="Proteomes" id="UP000198282"/>
    </source>
</evidence>
<accession>A0A239D124</accession>
<feature type="region of interest" description="Disordered" evidence="1">
    <location>
        <begin position="403"/>
        <end position="428"/>
    </location>
</feature>
<feature type="domain" description="DUF5107" evidence="3">
    <location>
        <begin position="463"/>
        <end position="777"/>
    </location>
</feature>
<organism evidence="4 5">
    <name type="scientific">Streptosporangium subroseum</name>
    <dbReference type="NCBI Taxonomy" id="106412"/>
    <lineage>
        <taxon>Bacteria</taxon>
        <taxon>Bacillati</taxon>
        <taxon>Actinomycetota</taxon>
        <taxon>Actinomycetes</taxon>
        <taxon>Streptosporangiales</taxon>
        <taxon>Streptosporangiaceae</taxon>
        <taxon>Streptosporangium</taxon>
    </lineage>
</organism>
<proteinExistence type="predicted"/>
<keyword evidence="2" id="KW-0732">Signal</keyword>
<feature type="compositionally biased region" description="Polar residues" evidence="1">
    <location>
        <begin position="403"/>
        <end position="414"/>
    </location>
</feature>
<evidence type="ECO:0000259" key="3">
    <source>
        <dbReference type="Pfam" id="PF17128"/>
    </source>
</evidence>
<dbReference type="Pfam" id="PF17128">
    <property type="entry name" value="DUF5107"/>
    <property type="match status" value="1"/>
</dbReference>
<sequence>MSTQFNRTRPRGAALALALALATAGGTVVSMPQPVLAQSQQSAQPSLRVSKVSSADDKSIDITFNEALGSDILQFTAANQAYAAQYIKVSGGVAGGADAALDGRPLSQVAGTTVRPVDTPDHRTLRVVLGAGATLDGHTYELWFDGGSDKLGDLFFRSADGGVLPGSSTKQSTFRGTPQDAALATVSSAKQVDSRTVDVTFAGTIWSGMPVGAYTGSDITLKSGDSSVHPVYVESLTGTNQRDYRLYFGADLNSDASYELTLGTGLKLTTNAGAATSEVGATVAGGRGAYAAPEIAGAEVGASGDRIEVRFSRRIAKAGDLAVKETLTGVSGTNVTADQVRGLLRFTGLTTTSGQDVSQALRDDAAYFPDASTLVIKLDSGQTLKAGARGKVALTQGSVTDVTGATSTNTSSVSVRAPRHFTSPGAGFNPNGPDYLKVNTHATTVFDHYDYQVSDDGVSVRSDGVANKVVGQTIKTIEVENKYIKATFAPGYGGRLLSMIYKPTGNDLFYTNPVGTPYGFSSKAPGTPGNSPFYQNWLMVYGGVFPTLTEAEHGKYWNVPWDYKIDQRNGKFSITVTKTDDVDYPYKPSKYVHGATGIKTAVTYSVDAHKPTLDMAVSLNNPSDQDKQFEYWTCTTLAPGAPTTSGSPTMSVVSPVKTVYRDPGYAWMEGVEQPAGPAGSGLLKLDKLKQMSNWTRDGIAYGQDLATMQQGNWWGVVNHENNEGVVRVGDNTKTPGMKFWEWGQNKSFDTNVYTKGNSARPYIELWAGASMKFFSPATLKAGQTLSWTETYLPTMDLGDVTNANTNGAAEVKVDASGNVTSRLFSTAIGQKLRATLVDATTGKTLDQSSFTGTANTAVKLKGKVTPGTQARLVLTDTHGTTLLTAESGT</sequence>
<gene>
    <name evidence="4" type="ORF">SAMN05216276_1006206</name>
</gene>
<dbReference type="InterPro" id="IPR033396">
    <property type="entry name" value="DUF5107"/>
</dbReference>
<dbReference type="Proteomes" id="UP000198282">
    <property type="component" value="Unassembled WGS sequence"/>
</dbReference>
<evidence type="ECO:0000313" key="4">
    <source>
        <dbReference type="EMBL" id="SNS26216.1"/>
    </source>
</evidence>
<dbReference type="OrthoDB" id="174931at2"/>
<dbReference type="AlphaFoldDB" id="A0A239D124"/>
<protein>
    <recommendedName>
        <fullName evidence="3">DUF5107 domain-containing protein</fullName>
    </recommendedName>
</protein>
<dbReference type="Gene3D" id="2.70.98.10">
    <property type="match status" value="1"/>
</dbReference>
<dbReference type="RefSeq" id="WP_089206720.1">
    <property type="nucleotide sequence ID" value="NZ_FZOD01000006.1"/>
</dbReference>
<dbReference type="InterPro" id="IPR014718">
    <property type="entry name" value="GH-type_carb-bd"/>
</dbReference>
<reference evidence="4 5" key="1">
    <citation type="submission" date="2017-06" db="EMBL/GenBank/DDBJ databases">
        <authorList>
            <person name="Kim H.J."/>
            <person name="Triplett B.A."/>
        </authorList>
    </citation>
    <scope>NUCLEOTIDE SEQUENCE [LARGE SCALE GENOMIC DNA]</scope>
    <source>
        <strain evidence="4 5">CGMCC 4.2132</strain>
    </source>
</reference>
<evidence type="ECO:0000256" key="1">
    <source>
        <dbReference type="SAM" id="MobiDB-lite"/>
    </source>
</evidence>
<name>A0A239D124_9ACTN</name>